<evidence type="ECO:0000313" key="2">
    <source>
        <dbReference type="Proteomes" id="UP000830395"/>
    </source>
</evidence>
<proteinExistence type="predicted"/>
<dbReference type="EMBL" id="CM040985">
    <property type="protein sequence ID" value="MCJ8737771.1"/>
    <property type="molecule type" value="Genomic_DNA"/>
</dbReference>
<organism evidence="1 2">
    <name type="scientific">Pangasius djambal</name>
    <dbReference type="NCBI Taxonomy" id="1691987"/>
    <lineage>
        <taxon>Eukaryota</taxon>
        <taxon>Metazoa</taxon>
        <taxon>Chordata</taxon>
        <taxon>Craniata</taxon>
        <taxon>Vertebrata</taxon>
        <taxon>Euteleostomi</taxon>
        <taxon>Actinopterygii</taxon>
        <taxon>Neopterygii</taxon>
        <taxon>Teleostei</taxon>
        <taxon>Ostariophysi</taxon>
        <taxon>Siluriformes</taxon>
        <taxon>Pangasiidae</taxon>
        <taxon>Pangasius</taxon>
    </lineage>
</organism>
<comment type="caution">
    <text evidence="1">The sequence shown here is derived from an EMBL/GenBank/DDBJ whole genome shotgun (WGS) entry which is preliminary data.</text>
</comment>
<keyword evidence="2" id="KW-1185">Reference proteome</keyword>
<reference evidence="1" key="1">
    <citation type="submission" date="2020-02" db="EMBL/GenBank/DDBJ databases">
        <title>Genome sequencing of the panga catfish, Pangasius djambal.</title>
        <authorList>
            <person name="Wen M."/>
            <person name="Zahm M."/>
            <person name="Roques C."/>
            <person name="Cabau C."/>
            <person name="Klopp C."/>
            <person name="Donnadieu C."/>
            <person name="Jouanno E."/>
            <person name="Avarre J.-C."/>
            <person name="Campet M."/>
            <person name="Ha T."/>
            <person name="Dugue R."/>
            <person name="Lampietro C."/>
            <person name="Louis A."/>
            <person name="Herpin A."/>
            <person name="Echchiki A."/>
            <person name="Berthelot C."/>
            <person name="Parey E."/>
            <person name="Roest-Crollius H."/>
            <person name="Braasch I."/>
            <person name="Postlethwait J.H."/>
            <person name="Bobe J."/>
            <person name="Montfort J."/>
            <person name="Bouchez O."/>
            <person name="Begum T."/>
            <person name="Schartl M."/>
            <person name="Gustiano R."/>
            <person name="Guiguen Y."/>
        </authorList>
    </citation>
    <scope>NUCLEOTIDE SEQUENCE</scope>
    <source>
        <strain evidence="1">Pdj_M5554</strain>
    </source>
</reference>
<evidence type="ECO:0000313" key="1">
    <source>
        <dbReference type="EMBL" id="MCJ8737771.1"/>
    </source>
</evidence>
<dbReference type="Proteomes" id="UP000830395">
    <property type="component" value="Chromosome 11"/>
</dbReference>
<protein>
    <submittedName>
        <fullName evidence="1">Uncharacterized protein</fullName>
    </submittedName>
</protein>
<name>A0ACC5YRV1_9TELE</name>
<accession>A0ACC5YRV1</accession>
<gene>
    <name evidence="1" type="ORF">PDJAM_G00027910</name>
</gene>
<sequence>MSTRTPLPTVNERDTENHTSVDGYPEPPAPPAKSASRQSLPRCRNSVASITDDQPHIGNYRLLKTIGKGNFAKVKLARHILTGREVAVKIIDKTQLNPTSLQKLFREVRIMKILNHPNIVKLFEVIETEKTLYLIMEYASGGEVFDYLVAHGRMKEKEARAKFRQIVSAVQYCHQKRIVHRDLKAENLLLDADMNIKIADFGFSNEFTIGSKLDTFCGSPPYAAPELFQGKKYDGPEVDVWSLGVILYTLVSGSLPFDGQNLKELRERVLRGKYRIPFYMSTDCENLLKRLLVLNPGKRGSLEQIMKDRWMNVGHEEEELKPYTEPEADFSDTKRIDLMITMGFPKEEITDSLVGQKYDEVMATYLLLGRKPPEELRERVLRGKYRIPFYMSTDCENLLKRLLVLNPGKRGSLEQIMKDRWMNVGHEEEELKPYTEPEADFSDTKRIDLMITMGFPKEEITDSLVGQKYDEVMATYLLLGRKPPEFEGSESLSSTNLCQMPRPSSDLNNSSSQSPAHSKVQRSISATQKQRRYSDHVAPSIPPAVSYTKRTQANSVEGEKKEEWEAARKLPTSSSKGDMAVSPLTTQDRRKCSIASGNSTTGGMTRRNTYVCERASTDRYSAIPNGKDSSLTEMSASGSGSSVSPGASSALASARPRHVKSMSASSHPTKSPLPPIEDNAEYKGPSSSARVPAASPSTHSISSVTPDRTRFPRGTSTRSTFHGAQLRERRSATYNGPPASPTLSHDTGALVHTRRGTSTGIISKITSKFVRRLPSEGEARCRANSLRSGSGEPKDDARDSKPRSLRFTWSMKTTSSMEPGDMMREIRKVLDANNCDYEQRERFLLFCVHGDARQDSLVQWEMEVCKLPRLSLNGVRFKRISGTSIAFKNIASKIANELKL</sequence>